<evidence type="ECO:0000313" key="5">
    <source>
        <dbReference type="EMBL" id="MFI8751604.1"/>
    </source>
</evidence>
<feature type="domain" description="DUF4214" evidence="3">
    <location>
        <begin position="1308"/>
        <end position="1352"/>
    </location>
</feature>
<evidence type="ECO:0000256" key="1">
    <source>
        <dbReference type="ARBA" id="ARBA00022837"/>
    </source>
</evidence>
<keyword evidence="1" id="KW-0106">Calcium</keyword>
<feature type="region of interest" description="Disordered" evidence="2">
    <location>
        <begin position="63"/>
        <end position="111"/>
    </location>
</feature>
<dbReference type="Proteomes" id="UP001614338">
    <property type="component" value="Unassembled WGS sequence"/>
</dbReference>
<dbReference type="RefSeq" id="WP_399846030.1">
    <property type="nucleotide sequence ID" value="NZ_JBITWC010000032.1"/>
</dbReference>
<dbReference type="PROSITE" id="PS00330">
    <property type="entry name" value="HEMOLYSIN_CALCIUM"/>
    <property type="match status" value="1"/>
</dbReference>
<feature type="domain" description="DUF4214" evidence="3">
    <location>
        <begin position="1245"/>
        <end position="1293"/>
    </location>
</feature>
<proteinExistence type="predicted"/>
<dbReference type="Pfam" id="PF13946">
    <property type="entry name" value="DUF4214"/>
    <property type="match status" value="2"/>
</dbReference>
<dbReference type="InterPro" id="IPR011049">
    <property type="entry name" value="Serralysin-like_metalloprot_C"/>
</dbReference>
<dbReference type="InterPro" id="IPR001343">
    <property type="entry name" value="Hemolysn_Ca-bd"/>
</dbReference>
<feature type="compositionally biased region" description="Low complexity" evidence="2">
    <location>
        <begin position="85"/>
        <end position="106"/>
    </location>
</feature>
<evidence type="ECO:0000259" key="4">
    <source>
        <dbReference type="Pfam" id="PF19077"/>
    </source>
</evidence>
<dbReference type="Gene3D" id="2.60.40.1800">
    <property type="match status" value="1"/>
</dbReference>
<name>A0ABW8BXH4_9GAMM</name>
<dbReference type="Pfam" id="PF19077">
    <property type="entry name" value="Big_13"/>
    <property type="match status" value="1"/>
</dbReference>
<dbReference type="Pfam" id="PF00353">
    <property type="entry name" value="HemolysinCabind"/>
    <property type="match status" value="3"/>
</dbReference>
<feature type="compositionally biased region" description="Polar residues" evidence="2">
    <location>
        <begin position="942"/>
        <end position="956"/>
    </location>
</feature>
<comment type="caution">
    <text evidence="5">The sequence shown here is derived from an EMBL/GenBank/DDBJ whole genome shotgun (WGS) entry which is preliminary data.</text>
</comment>
<feature type="region of interest" description="Disordered" evidence="2">
    <location>
        <begin position="913"/>
        <end position="992"/>
    </location>
</feature>
<reference evidence="5 6" key="1">
    <citation type="submission" date="2024-10" db="EMBL/GenBank/DDBJ databases">
        <title>The Natural Products Discovery Center: Release of the First 8490 Sequenced Strains for Exploring Actinobacteria Biosynthetic Diversity.</title>
        <authorList>
            <person name="Kalkreuter E."/>
            <person name="Kautsar S.A."/>
            <person name="Yang D."/>
            <person name="Bader C.D."/>
            <person name="Teijaro C.N."/>
            <person name="Fluegel L."/>
            <person name="Davis C.M."/>
            <person name="Simpson J.R."/>
            <person name="Lauterbach L."/>
            <person name="Steele A.D."/>
            <person name="Gui C."/>
            <person name="Meng S."/>
            <person name="Li G."/>
            <person name="Viehrig K."/>
            <person name="Ye F."/>
            <person name="Su P."/>
            <person name="Kiefer A.F."/>
            <person name="Nichols A."/>
            <person name="Cepeda A.J."/>
            <person name="Yan W."/>
            <person name="Fan B."/>
            <person name="Jiang Y."/>
            <person name="Adhikari A."/>
            <person name="Zheng C.-J."/>
            <person name="Schuster L."/>
            <person name="Cowan T.M."/>
            <person name="Smanski M.J."/>
            <person name="Chevrette M.G."/>
            <person name="De Carvalho L.P.S."/>
            <person name="Shen B."/>
        </authorList>
    </citation>
    <scope>NUCLEOTIDE SEQUENCE [LARGE SCALE GENOMIC DNA]</scope>
    <source>
        <strain evidence="5 6">NPDC077409</strain>
    </source>
</reference>
<evidence type="ECO:0000313" key="6">
    <source>
        <dbReference type="Proteomes" id="UP001614338"/>
    </source>
</evidence>
<accession>A0ABW8BXH4</accession>
<protein>
    <submittedName>
        <fullName evidence="5">DUF4214 domain-containing protein</fullName>
    </submittedName>
</protein>
<dbReference type="InterPro" id="IPR025282">
    <property type="entry name" value="DUF4214"/>
</dbReference>
<dbReference type="Gene3D" id="6.20.50.90">
    <property type="match status" value="1"/>
</dbReference>
<dbReference type="EMBL" id="JBITWC010000032">
    <property type="protein sequence ID" value="MFI8751604.1"/>
    <property type="molecule type" value="Genomic_DNA"/>
</dbReference>
<sequence>MFFGTSDELNGDTIIDFSAGDTIRITGGDFSDATLTNGVLEFDNSQLKLEGVVGSISTNYVDGDTEITLPPPVPAPSQPDLASASDTGSSDSDNNTSNTTPTFTGTGDDGHTVTVFADTNNNQTYDEGTDTLIGTQELSGDSIDYSITAESALADGDYSIHAVQTDAEGDISAATDALAVTIDTTAPKLNAEGSDPKNGANPVAVDASIDLVFNEAVTFAAGEIRLVKDDNGDTVETFVPNDVGNAVTGDGTTTLTLTPTQDLPGETRLRVEIDANALIDAAGNAISAVGDGIYEFTTVDPDALYTNGNTFNTKTGNFIDNSQTASDADNTIVVTKLGHLAGSTIDGVGANNTVVLAGNEQLGADFSAPATVVQNVSTLEVASSDVVQVTLNEENGWNDFTTLKGNGKTSLFVDAETLDFTNKTLSGFNGLASTKPNATMTLSAEQVAMVNNASSEGSMVVLVNAPHIGFFGTEGLTLNIAGATVDASNISLYGVDSLNLTSSGDTTLAVKATAHGPEPIMAVETQTSTMPPAPATLDATTFKTADTDGVDIFQSEGASLDVSRATLINWDTLENTHAGAASTTVSAEQFNNQELKNFRHVDADDEDTLNIRNAIEYQPVSVATTEPNSESSTTADARGKIFTHIDTLAINEMQQVMTAASTSLNTEPSAPIAPPMYMPSQHIRELIVDAAVLSQLDTLRDNSGQGTLLSEEADFDLSGLTVKNFGKVQTTYEGDATITVGSVGTVEADVSVGGFAAVEGHDNTLRTTQKEIDLSSTRLEYISRVTTTNTTGTAFKGADERIDTFVGGVGEDIFTSGYSPDTLTGGAGDDLFLGDAHDLDNDTITDFGEGDTIRITGMTGLTDEHLAFEKGVLKVDGNKDGDFEDTGYKGSDFAITLNGISNDNFVVADNGEDSDITWTAPPSSGGGTPTNSRTSKVDGATVNKSTTTTNGRTQEVTEIVPTDETREDDPNTENGSLADVPLAQDEGVDTPALKVGLPTGVGMRAEGAPTRLSKQDALNDLITRIQQKTPENSAPQEEMTGIGQSFLNELPEDSQLFVKTVTPTVAEGAQLGSPITITGAGESQTGNQQEALVIDASSLPSGTVLQLDDVNFAAIVGEAQVIGGTGRNVVTGDDNAQYIVLGEDDDVLYGGGGDDVVGSKGGDDRLFGGSGNDELFGGADADLLHGGNDTDKARYDGNRDDYIVTQEHGVITVQAKNDANDIDKLVNIEILSFADGEESITYDDDLAWITGLYDQVLGRQGDVEGVQYWAKQHAEGLSRADVAMLFMTSSEADQDLNLAVDGTDGVLDTLYQSLLGREADAPGKAYWANELENGSSLRDVAGGFMASEEMRTHDLIDTQWDFIA</sequence>
<dbReference type="Gene3D" id="2.150.10.10">
    <property type="entry name" value="Serralysin-like metalloprotease, C-terminal"/>
    <property type="match status" value="2"/>
</dbReference>
<dbReference type="SUPFAM" id="SSF51120">
    <property type="entry name" value="beta-Roll"/>
    <property type="match status" value="2"/>
</dbReference>
<evidence type="ECO:0000256" key="2">
    <source>
        <dbReference type="SAM" id="MobiDB-lite"/>
    </source>
</evidence>
<gene>
    <name evidence="5" type="ORF">ACIGG6_16575</name>
</gene>
<evidence type="ECO:0000259" key="3">
    <source>
        <dbReference type="Pfam" id="PF13946"/>
    </source>
</evidence>
<feature type="domain" description="Bacterial Ig-like" evidence="4">
    <location>
        <begin position="76"/>
        <end position="184"/>
    </location>
</feature>
<dbReference type="InterPro" id="IPR018511">
    <property type="entry name" value="Hemolysin-typ_Ca-bd_CS"/>
</dbReference>
<organism evidence="5 6">
    <name type="scientific">Vreelandella lionensis</name>
    <dbReference type="NCBI Taxonomy" id="1144478"/>
    <lineage>
        <taxon>Bacteria</taxon>
        <taxon>Pseudomonadati</taxon>
        <taxon>Pseudomonadota</taxon>
        <taxon>Gammaproteobacteria</taxon>
        <taxon>Oceanospirillales</taxon>
        <taxon>Halomonadaceae</taxon>
        <taxon>Vreelandella</taxon>
    </lineage>
</organism>
<dbReference type="InterPro" id="IPR044016">
    <property type="entry name" value="Big_13"/>
</dbReference>
<keyword evidence="6" id="KW-1185">Reference proteome</keyword>